<feature type="domain" description="Type II secretion system protein GspI C-terminal" evidence="3">
    <location>
        <begin position="23"/>
        <end position="104"/>
    </location>
</feature>
<accession>A0A7W8D3G3</accession>
<dbReference type="SUPFAM" id="SSF54523">
    <property type="entry name" value="Pili subunits"/>
    <property type="match status" value="1"/>
</dbReference>
<evidence type="ECO:0000259" key="3">
    <source>
        <dbReference type="Pfam" id="PF02501"/>
    </source>
</evidence>
<keyword evidence="2" id="KW-0732">Signal</keyword>
<evidence type="ECO:0000313" key="5">
    <source>
        <dbReference type="Proteomes" id="UP000521199"/>
    </source>
</evidence>
<keyword evidence="1" id="KW-0488">Methylation</keyword>
<comment type="subunit">
    <text evidence="1">Type II secretion is composed of four main components: the outer membrane complex, the inner membrane complex, the cytoplasmic secretion ATPase and the periplasm-spanning pseudopilus.</text>
</comment>
<gene>
    <name evidence="4" type="ORF">HNQ52_000754</name>
</gene>
<dbReference type="InterPro" id="IPR010052">
    <property type="entry name" value="T2SS_protein-GspI"/>
</dbReference>
<comment type="subcellular location">
    <subcellularLocation>
        <location evidence="1">Cell inner membrane</location>
        <topology evidence="1">Single-pass membrane protein</topology>
    </subcellularLocation>
</comment>
<keyword evidence="1" id="KW-1003">Cell membrane</keyword>
<dbReference type="NCBIfam" id="TIGR01707">
    <property type="entry name" value="gspI"/>
    <property type="match status" value="1"/>
</dbReference>
<comment type="similarity">
    <text evidence="1">Belongs to the GSP I family.</text>
</comment>
<evidence type="ECO:0000313" key="4">
    <source>
        <dbReference type="EMBL" id="MBB5207238.1"/>
    </source>
</evidence>
<dbReference type="GO" id="GO:0015628">
    <property type="term" value="P:protein secretion by the type II secretion system"/>
    <property type="evidence" value="ECO:0007669"/>
    <property type="project" value="UniProtKB-UniRule"/>
</dbReference>
<comment type="function">
    <text evidence="1">Component of the type II secretion system required for the energy-dependent secretion of extracellular factors such as proteases and toxins from the periplasm.</text>
</comment>
<organism evidence="4 5">
    <name type="scientific">Chiayiivirga flava</name>
    <dbReference type="NCBI Taxonomy" id="659595"/>
    <lineage>
        <taxon>Bacteria</taxon>
        <taxon>Pseudomonadati</taxon>
        <taxon>Pseudomonadota</taxon>
        <taxon>Gammaproteobacteria</taxon>
        <taxon>Lysobacterales</taxon>
        <taxon>Lysobacteraceae</taxon>
        <taxon>Chiayiivirga</taxon>
    </lineage>
</organism>
<comment type="PTM">
    <text evidence="1">Cleaved by prepilin peptidase.</text>
</comment>
<dbReference type="Pfam" id="PF02501">
    <property type="entry name" value="T2SSI"/>
    <property type="match status" value="1"/>
</dbReference>
<keyword evidence="1" id="KW-0472">Membrane</keyword>
<dbReference type="GO" id="GO:0015627">
    <property type="term" value="C:type II protein secretion system complex"/>
    <property type="evidence" value="ECO:0007669"/>
    <property type="project" value="UniProtKB-UniRule"/>
</dbReference>
<proteinExistence type="inferred from homology"/>
<dbReference type="GO" id="GO:0005886">
    <property type="term" value="C:plasma membrane"/>
    <property type="evidence" value="ECO:0007669"/>
    <property type="project" value="UniProtKB-SubCell"/>
</dbReference>
<evidence type="ECO:0000256" key="1">
    <source>
        <dbReference type="RuleBase" id="RU368030"/>
    </source>
</evidence>
<evidence type="ECO:0000256" key="2">
    <source>
        <dbReference type="SAM" id="SignalP"/>
    </source>
</evidence>
<reference evidence="4 5" key="1">
    <citation type="submission" date="2020-08" db="EMBL/GenBank/DDBJ databases">
        <title>Genomic Encyclopedia of Type Strains, Phase IV (KMG-IV): sequencing the most valuable type-strain genomes for metagenomic binning, comparative biology and taxonomic classification.</title>
        <authorList>
            <person name="Goeker M."/>
        </authorList>
    </citation>
    <scope>NUCLEOTIDE SEQUENCE [LARGE SCALE GENOMIC DNA]</scope>
    <source>
        <strain evidence="4 5">DSM 24163</strain>
    </source>
</reference>
<dbReference type="Proteomes" id="UP000521199">
    <property type="component" value="Unassembled WGS sequence"/>
</dbReference>
<dbReference type="InterPro" id="IPR003413">
    <property type="entry name" value="T2SS_GspI_C"/>
</dbReference>
<comment type="caution">
    <text evidence="4">The sequence shown here is derived from an EMBL/GenBank/DDBJ whole genome shotgun (WGS) entry which is preliminary data.</text>
</comment>
<keyword evidence="1" id="KW-0997">Cell inner membrane</keyword>
<dbReference type="InterPro" id="IPR045584">
    <property type="entry name" value="Pilin-like"/>
</dbReference>
<feature type="signal peptide" evidence="2">
    <location>
        <begin position="1"/>
        <end position="19"/>
    </location>
</feature>
<feature type="chain" id="PRO_5030912387" description="Type II secretion system protein I" evidence="2">
    <location>
        <begin position="20"/>
        <end position="107"/>
    </location>
</feature>
<sequence>MLSLSLVALIRLVTLHAQAGAQLRDSTLAQWVAANVIAETRLRSPYPATGRSNGEVTMGEQRWHWELVVAGTDEPTIRRLDVRVTHAEAERDAEGVVAALTGFAAQP</sequence>
<dbReference type="Gene3D" id="3.30.1300.30">
    <property type="entry name" value="GSPII I/J protein-like"/>
    <property type="match status" value="1"/>
</dbReference>
<protein>
    <recommendedName>
        <fullName evidence="1">Type II secretion system protein I</fullName>
        <shortName evidence="1">T2SS minor pseudopilin I</shortName>
    </recommendedName>
</protein>
<keyword evidence="5" id="KW-1185">Reference proteome</keyword>
<name>A0A7W8D3G3_9GAMM</name>
<dbReference type="EMBL" id="JACHHP010000001">
    <property type="protein sequence ID" value="MBB5207238.1"/>
    <property type="molecule type" value="Genomic_DNA"/>
</dbReference>
<dbReference type="AlphaFoldDB" id="A0A7W8D3G3"/>